<feature type="domain" description="HAMP" evidence="10">
    <location>
        <begin position="209"/>
        <end position="262"/>
    </location>
</feature>
<accession>A0ABW2L206</accession>
<dbReference type="SMART" id="SM00304">
    <property type="entry name" value="HAMP"/>
    <property type="match status" value="1"/>
</dbReference>
<dbReference type="Gene3D" id="1.10.287.950">
    <property type="entry name" value="Methyl-accepting chemotaxis protein"/>
    <property type="match status" value="1"/>
</dbReference>
<comment type="subcellular location">
    <subcellularLocation>
        <location evidence="1">Cell inner membrane</location>
        <topology evidence="1">Multi-pass membrane protein</topology>
    </subcellularLocation>
</comment>
<gene>
    <name evidence="11" type="ORF">ACFQPS_20255</name>
</gene>
<feature type="coiled-coil region" evidence="6">
    <location>
        <begin position="352"/>
        <end position="390"/>
    </location>
</feature>
<dbReference type="Gene3D" id="1.10.8.500">
    <property type="entry name" value="HAMP domain in histidine kinase"/>
    <property type="match status" value="1"/>
</dbReference>
<dbReference type="EMBL" id="JBHTCM010000040">
    <property type="protein sequence ID" value="MFC7335507.1"/>
    <property type="molecule type" value="Genomic_DNA"/>
</dbReference>
<evidence type="ECO:0000313" key="11">
    <source>
        <dbReference type="EMBL" id="MFC7335507.1"/>
    </source>
</evidence>
<evidence type="ECO:0000256" key="5">
    <source>
        <dbReference type="PROSITE-ProRule" id="PRU00284"/>
    </source>
</evidence>
<evidence type="ECO:0000256" key="1">
    <source>
        <dbReference type="ARBA" id="ARBA00004429"/>
    </source>
</evidence>
<keyword evidence="3 5" id="KW-0807">Transducer</keyword>
<dbReference type="SMART" id="SM00283">
    <property type="entry name" value="MA"/>
    <property type="match status" value="1"/>
</dbReference>
<evidence type="ECO:0000259" key="9">
    <source>
        <dbReference type="PROSITE" id="PS50192"/>
    </source>
</evidence>
<feature type="transmembrane region" description="Helical" evidence="7">
    <location>
        <begin position="6"/>
        <end position="28"/>
    </location>
</feature>
<dbReference type="RefSeq" id="WP_377361186.1">
    <property type="nucleotide sequence ID" value="NZ_JBHTCM010000040.1"/>
</dbReference>
<proteinExistence type="inferred from homology"/>
<dbReference type="CDD" id="cd06225">
    <property type="entry name" value="HAMP"/>
    <property type="match status" value="1"/>
</dbReference>
<dbReference type="InterPro" id="IPR000727">
    <property type="entry name" value="T_SNARE_dom"/>
</dbReference>
<keyword evidence="2" id="KW-1003">Cell membrane</keyword>
<dbReference type="PANTHER" id="PTHR32089:SF112">
    <property type="entry name" value="LYSOZYME-LIKE PROTEIN-RELATED"/>
    <property type="match status" value="1"/>
</dbReference>
<evidence type="ECO:0000259" key="8">
    <source>
        <dbReference type="PROSITE" id="PS50111"/>
    </source>
</evidence>
<reference evidence="12" key="1">
    <citation type="journal article" date="2019" name="Int. J. Syst. Evol. Microbiol.">
        <title>The Global Catalogue of Microorganisms (GCM) 10K type strain sequencing project: providing services to taxonomists for standard genome sequencing and annotation.</title>
        <authorList>
            <consortium name="The Broad Institute Genomics Platform"/>
            <consortium name="The Broad Institute Genome Sequencing Center for Infectious Disease"/>
            <person name="Wu L."/>
            <person name="Ma J."/>
        </authorList>
    </citation>
    <scope>NUCLEOTIDE SEQUENCE [LARGE SCALE GENOMIC DNA]</scope>
    <source>
        <strain evidence="12">CGMCC 1.16275</strain>
    </source>
</reference>
<dbReference type="SUPFAM" id="SSF58104">
    <property type="entry name" value="Methyl-accepting chemotaxis protein (MCP) signaling domain"/>
    <property type="match status" value="1"/>
</dbReference>
<comment type="caution">
    <text evidence="11">The sequence shown here is derived from an EMBL/GenBank/DDBJ whole genome shotgun (WGS) entry which is preliminary data.</text>
</comment>
<evidence type="ECO:0000259" key="10">
    <source>
        <dbReference type="PROSITE" id="PS50885"/>
    </source>
</evidence>
<keyword evidence="7" id="KW-1133">Transmembrane helix</keyword>
<dbReference type="InterPro" id="IPR004089">
    <property type="entry name" value="MCPsignal_dom"/>
</dbReference>
<keyword evidence="6" id="KW-0175">Coiled coil</keyword>
<evidence type="ECO:0000256" key="7">
    <source>
        <dbReference type="SAM" id="Phobius"/>
    </source>
</evidence>
<dbReference type="PROSITE" id="PS50192">
    <property type="entry name" value="T_SNARE"/>
    <property type="match status" value="1"/>
</dbReference>
<name>A0ABW2L206_9PROT</name>
<dbReference type="PANTHER" id="PTHR32089">
    <property type="entry name" value="METHYL-ACCEPTING CHEMOTAXIS PROTEIN MCPB"/>
    <property type="match status" value="1"/>
</dbReference>
<evidence type="ECO:0000256" key="6">
    <source>
        <dbReference type="SAM" id="Coils"/>
    </source>
</evidence>
<sequence>MKNLKISVKIMGVVALMLLICVVISAFSGMKLRSIDARYASLIASEVEAATWGPRLTVTTMRVGRNMYKAIAVTDKGERATVAQSTKELSDAFAQRVATLVSIMPSLAGDAAELQRLFDGMMAHVPAIHAALDRGDVAAANGLMAEKFDPALDRVRDATIALTDDLKRRMAEASAAATEGSWAAIRLLAAITLVGVVAAAVAAQIISRRGIAGPLLGLAAAMRDLAAGNLDRTVDGSDRGDEVGMMAKALEVFKQGALEQRRLEAAQRQEQAARQARAAEIERLVRQFDQAVGGVLDRVGGSATDLSRTADGMASLADQTNQQAGASAAAAEQTSANVQTVASAAEEMTASIQEISRQMARSNSVAAQAAEEAEQTMATVQNLAEAAARIGDVVRLIQDIASQTNLLALNATIEAARAGDAGKGFAIVASEVKALANQTASATEDISAQISSVQSATDGTVAAIGRIGATITSMNQIASSIASAIEEQNATTSEITRNVQQAAQGTQEVTENIVQVKEAAVQTGAAAGRFLSASHDLSRDAEALRRQVADFLTAIRAA</sequence>
<feature type="domain" description="T-SNARE coiled-coil homology" evidence="9">
    <location>
        <begin position="454"/>
        <end position="516"/>
    </location>
</feature>
<dbReference type="InterPro" id="IPR003660">
    <property type="entry name" value="HAMP_dom"/>
</dbReference>
<keyword evidence="12" id="KW-1185">Reference proteome</keyword>
<keyword evidence="2" id="KW-0997">Cell inner membrane</keyword>
<evidence type="ECO:0000256" key="4">
    <source>
        <dbReference type="ARBA" id="ARBA00029447"/>
    </source>
</evidence>
<evidence type="ECO:0000313" key="12">
    <source>
        <dbReference type="Proteomes" id="UP001596456"/>
    </source>
</evidence>
<feature type="transmembrane region" description="Helical" evidence="7">
    <location>
        <begin position="187"/>
        <end position="206"/>
    </location>
</feature>
<dbReference type="PROSITE" id="PS50885">
    <property type="entry name" value="HAMP"/>
    <property type="match status" value="1"/>
</dbReference>
<organism evidence="11 12">
    <name type="scientific">Rhodocista pekingensis</name>
    <dbReference type="NCBI Taxonomy" id="201185"/>
    <lineage>
        <taxon>Bacteria</taxon>
        <taxon>Pseudomonadati</taxon>
        <taxon>Pseudomonadota</taxon>
        <taxon>Alphaproteobacteria</taxon>
        <taxon>Rhodospirillales</taxon>
        <taxon>Azospirillaceae</taxon>
        <taxon>Rhodocista</taxon>
    </lineage>
</organism>
<protein>
    <submittedName>
        <fullName evidence="11">Methyl-accepting chemotaxis protein</fullName>
    </submittedName>
</protein>
<dbReference type="InterPro" id="IPR024478">
    <property type="entry name" value="HlyB_4HB_MCP"/>
</dbReference>
<keyword evidence="7" id="KW-0472">Membrane</keyword>
<evidence type="ECO:0000256" key="2">
    <source>
        <dbReference type="ARBA" id="ARBA00022519"/>
    </source>
</evidence>
<feature type="domain" description="Methyl-accepting transducer" evidence="8">
    <location>
        <begin position="302"/>
        <end position="538"/>
    </location>
</feature>
<dbReference type="InterPro" id="IPR004090">
    <property type="entry name" value="Chemotax_Me-accpt_rcpt"/>
</dbReference>
<dbReference type="Proteomes" id="UP001596456">
    <property type="component" value="Unassembled WGS sequence"/>
</dbReference>
<dbReference type="Pfam" id="PF12729">
    <property type="entry name" value="4HB_MCP_1"/>
    <property type="match status" value="1"/>
</dbReference>
<dbReference type="PROSITE" id="PS50111">
    <property type="entry name" value="CHEMOTAXIS_TRANSDUC_2"/>
    <property type="match status" value="1"/>
</dbReference>
<dbReference type="PRINTS" id="PR00260">
    <property type="entry name" value="CHEMTRNSDUCR"/>
</dbReference>
<evidence type="ECO:0000256" key="3">
    <source>
        <dbReference type="ARBA" id="ARBA00023224"/>
    </source>
</evidence>
<dbReference type="Pfam" id="PF00672">
    <property type="entry name" value="HAMP"/>
    <property type="match status" value="1"/>
</dbReference>
<comment type="similarity">
    <text evidence="4">Belongs to the methyl-accepting chemotaxis (MCP) protein family.</text>
</comment>
<keyword evidence="7" id="KW-0812">Transmembrane</keyword>
<dbReference type="Pfam" id="PF00015">
    <property type="entry name" value="MCPsignal"/>
    <property type="match status" value="1"/>
</dbReference>